<comment type="caution">
    <text evidence="2">The sequence shown here is derived from an EMBL/GenBank/DDBJ whole genome shotgun (WGS) entry which is preliminary data.</text>
</comment>
<feature type="chain" id="PRO_5020781447" evidence="1">
    <location>
        <begin position="26"/>
        <end position="257"/>
    </location>
</feature>
<dbReference type="AlphaFoldDB" id="A0A4R6TXN2"/>
<accession>A0A4R6TXN2</accession>
<dbReference type="EMBL" id="SNYJ01000010">
    <property type="protein sequence ID" value="TDQ38311.1"/>
    <property type="molecule type" value="Genomic_DNA"/>
</dbReference>
<evidence type="ECO:0000313" key="3">
    <source>
        <dbReference type="Proteomes" id="UP000295632"/>
    </source>
</evidence>
<reference evidence="2 3" key="1">
    <citation type="submission" date="2019-03" db="EMBL/GenBank/DDBJ databases">
        <title>Genomic Encyclopedia of Type Strains, Phase IV (KMG-IV): sequencing the most valuable type-strain genomes for metagenomic binning, comparative biology and taxonomic classification.</title>
        <authorList>
            <person name="Goeker M."/>
        </authorList>
    </citation>
    <scope>NUCLEOTIDE SEQUENCE [LARGE SCALE GENOMIC DNA]</scope>
    <source>
        <strain evidence="2 3">DSM 28697</strain>
    </source>
</reference>
<name>A0A4R6TXN2_9BACI</name>
<keyword evidence="3" id="KW-1185">Reference proteome</keyword>
<protein>
    <submittedName>
        <fullName evidence="2">Uncharacterized protein</fullName>
    </submittedName>
</protein>
<evidence type="ECO:0000313" key="2">
    <source>
        <dbReference type="EMBL" id="TDQ38311.1"/>
    </source>
</evidence>
<dbReference type="RefSeq" id="WP_133580888.1">
    <property type="nucleotide sequence ID" value="NZ_SNYJ01000010.1"/>
</dbReference>
<dbReference type="OrthoDB" id="2965673at2"/>
<proteinExistence type="predicted"/>
<feature type="signal peptide" evidence="1">
    <location>
        <begin position="1"/>
        <end position="25"/>
    </location>
</feature>
<evidence type="ECO:0000256" key="1">
    <source>
        <dbReference type="SAM" id="SignalP"/>
    </source>
</evidence>
<sequence>MKKMLTVTSFTLCLFILTGFVSVSASDGNYSIDENEMDEFLIGLGVPEDVISNLTYLGKLEIFNSVEPDAEFDGFTEKEVSLPATEGDSSIANIPRSSLDLRVTGFSNSDGTYSIYPSFIWKERARLQNDSFGFALNSNNWTTVAGDVGLNIHMVDASPGYTDRYYYDRPSTSNFAGHAFKIPSGDGELNHDHYEGHAHFTAEPNGSNVDRQIILRYGDDTHGAIGTASYSINVGPFSVSFPSSDSNFREGAETLSW</sequence>
<keyword evidence="1" id="KW-0732">Signal</keyword>
<organism evidence="2 3">
    <name type="scientific">Aureibacillus halotolerans</name>
    <dbReference type="NCBI Taxonomy" id="1508390"/>
    <lineage>
        <taxon>Bacteria</taxon>
        <taxon>Bacillati</taxon>
        <taxon>Bacillota</taxon>
        <taxon>Bacilli</taxon>
        <taxon>Bacillales</taxon>
        <taxon>Bacillaceae</taxon>
        <taxon>Aureibacillus</taxon>
    </lineage>
</organism>
<dbReference type="Proteomes" id="UP000295632">
    <property type="component" value="Unassembled WGS sequence"/>
</dbReference>
<gene>
    <name evidence="2" type="ORF">EV213_11052</name>
</gene>